<dbReference type="SUPFAM" id="SSF82693">
    <property type="entry name" value="Multidrug efflux transporter AcrB pore domain, PN1, PN2, PC1 and PC2 subdomains"/>
    <property type="match status" value="2"/>
</dbReference>
<dbReference type="Gene3D" id="3.30.70.1320">
    <property type="entry name" value="Multidrug efflux transporter AcrB pore domain like"/>
    <property type="match status" value="1"/>
</dbReference>
<dbReference type="InterPro" id="IPR001036">
    <property type="entry name" value="Acrflvin-R"/>
</dbReference>
<dbReference type="Gene3D" id="3.30.2090.10">
    <property type="entry name" value="Multidrug efflux transporter AcrB TolC docking domain, DN and DC subdomains"/>
    <property type="match status" value="2"/>
</dbReference>
<evidence type="ECO:0000313" key="3">
    <source>
        <dbReference type="Proteomes" id="UP000664277"/>
    </source>
</evidence>
<feature type="transmembrane region" description="Helical" evidence="1">
    <location>
        <begin position="870"/>
        <end position="889"/>
    </location>
</feature>
<feature type="transmembrane region" description="Helical" evidence="1">
    <location>
        <begin position="927"/>
        <end position="946"/>
    </location>
</feature>
<feature type="transmembrane region" description="Helical" evidence="1">
    <location>
        <begin position="12"/>
        <end position="32"/>
    </location>
</feature>
<feature type="transmembrane region" description="Helical" evidence="1">
    <location>
        <begin position="896"/>
        <end position="915"/>
    </location>
</feature>
<feature type="transmembrane region" description="Helical" evidence="1">
    <location>
        <begin position="358"/>
        <end position="378"/>
    </location>
</feature>
<reference evidence="2" key="1">
    <citation type="submission" date="2021-02" db="EMBL/GenBank/DDBJ databases">
        <title>Genome-Resolved Metagenomics of a Microbial Community Performing Photosynthetic Biological Nutrient Removal.</title>
        <authorList>
            <person name="Mcdaniel E.A."/>
        </authorList>
    </citation>
    <scope>NUCLEOTIDE SEQUENCE</scope>
    <source>
        <strain evidence="2">UWPOB_OBS1</strain>
    </source>
</reference>
<feature type="transmembrane region" description="Helical" evidence="1">
    <location>
        <begin position="465"/>
        <end position="489"/>
    </location>
</feature>
<dbReference type="PRINTS" id="PR00702">
    <property type="entry name" value="ACRIFLAVINRP"/>
</dbReference>
<dbReference type="Gene3D" id="1.20.1640.10">
    <property type="entry name" value="Multidrug efflux transporter AcrB transmembrane domain"/>
    <property type="match status" value="2"/>
</dbReference>
<protein>
    <submittedName>
        <fullName evidence="2">Efflux RND transporter permease subunit</fullName>
    </submittedName>
</protein>
<dbReference type="EMBL" id="JAFLCK010000004">
    <property type="protein sequence ID" value="MBN8659542.1"/>
    <property type="molecule type" value="Genomic_DNA"/>
</dbReference>
<evidence type="ECO:0000256" key="1">
    <source>
        <dbReference type="SAM" id="Phobius"/>
    </source>
</evidence>
<dbReference type="SUPFAM" id="SSF82714">
    <property type="entry name" value="Multidrug efflux transporter AcrB TolC docking domain, DN and DC subdomains"/>
    <property type="match status" value="2"/>
</dbReference>
<organism evidence="2 3">
    <name type="scientific">Candidatus Obscuribacter phosphatis</name>
    <dbReference type="NCBI Taxonomy" id="1906157"/>
    <lineage>
        <taxon>Bacteria</taxon>
        <taxon>Bacillati</taxon>
        <taxon>Candidatus Melainabacteria</taxon>
        <taxon>Candidatus Obscuribacterales</taxon>
        <taxon>Candidatus Obscuribacteraceae</taxon>
        <taxon>Candidatus Obscuribacter</taxon>
    </lineage>
</organism>
<sequence length="1043" mass="113961">MWLQIFAMKRPITVIVAVISIMLGSIFAITSMKEDIFPDLNMPVIYVVQGYGGMAPDQMEGYIVSTYEVHFLYVPGVDHIESQTIQNLSMMKVYFHPGTNMSEALSTCVAMVSRARTLMPPGTLEPFVLRFDAGSLPVGQLVLSSNTKTIDQLQDLAFVRVRPELGTIPGASAPPPFGGNARTIVISVDSDKLRKFNISGDAIVNALATGNKVVPAGNARIGDYLQITPINTDLPDIHQLDKLPIKMGAGPTVFMRDVAEVTDASDILAGYALHNGRRTVYVPVVKRADASTISVVNAVREHLPIMQKLLPEDVTISYEFDQSKHVTDSIKGVLNEGLLGAILPGLMIFLFLRDLRATLIVVTTIPCVLLGACLSLYITGQTINMQTLSGLALAIGILVDEATVDIENIHAHMARGEPVTRATLKAGFETRVPRLLAMLSIIAVFVPAFFMTGVTRALFVPLSLAVGFCMVWSFFMSSSLVPVMAVYLIKHKKAEEEKEGFFSHFKNAHAALVAKLMQWKKVIIPVYLIFFSTLSIFLFFQIGRELFPDSDTNEFRIRMRCPTGTRVEVTEQRAKQMLDLIAREAGPGNVEATLGYAGQQPVQFVISSVFLWTSGPHEAVIDVSLRKEANIELPAFKDKLREKFKEELPTISFSFEPGDLVSQIMNLGSPTPISVIVKGPDLERCKEHAGKIKEEMAKIPYLRDLQFGQPLDYPTVNINIDREMAGQFGLTPAKVGDALVPATSSSRYILENFWMDRKTGVAYQVQVQVPQEQIQSLEALKNFPTMLSDQHEHPLLRDLASVTFGHCAGEYDRDNMMRLVSLTANIKGMDLGTVGKLVEDAIHRAGKPPRSVRVKLAGQAPVLNDTFSHLFLGLSLAVVVIFLMLTAYFQSPKLAIVVLSTAPSIVCGVLVMLYLTGTTLNIESFMGAIMSIGIGVSNAILLVNYAEMSRIEGKSAEEAALHGAQERLRPILMTSIAMVSGMIPMALALSEGGQQSAPLGRAVIGGLTMSTLAALTVLPLFFAVVQKHSSRTSPSIHPDDRGE</sequence>
<dbReference type="AlphaFoldDB" id="A0A8J7P981"/>
<evidence type="ECO:0000313" key="2">
    <source>
        <dbReference type="EMBL" id="MBN8659542.1"/>
    </source>
</evidence>
<dbReference type="PANTHER" id="PTHR32063">
    <property type="match status" value="1"/>
</dbReference>
<gene>
    <name evidence="2" type="ORF">J0M35_04215</name>
</gene>
<dbReference type="Gene3D" id="3.30.70.1430">
    <property type="entry name" value="Multidrug efflux transporter AcrB pore domain"/>
    <property type="match status" value="2"/>
</dbReference>
<keyword evidence="1" id="KW-0472">Membrane</keyword>
<feature type="transmembrane region" description="Helical" evidence="1">
    <location>
        <begin position="971"/>
        <end position="990"/>
    </location>
</feature>
<feature type="transmembrane region" description="Helical" evidence="1">
    <location>
        <begin position="522"/>
        <end position="540"/>
    </location>
</feature>
<dbReference type="InterPro" id="IPR027463">
    <property type="entry name" value="AcrB_DN_DC_subdom"/>
</dbReference>
<dbReference type="Gene3D" id="3.30.70.1440">
    <property type="entry name" value="Multidrug efflux transporter AcrB pore domain"/>
    <property type="match status" value="1"/>
</dbReference>
<dbReference type="SUPFAM" id="SSF82866">
    <property type="entry name" value="Multidrug efflux transporter AcrB transmembrane domain"/>
    <property type="match status" value="2"/>
</dbReference>
<dbReference type="PANTHER" id="PTHR32063:SF8">
    <property type="entry name" value="CATION EFFLUX PROTEIN"/>
    <property type="match status" value="1"/>
</dbReference>
<keyword evidence="1" id="KW-1133">Transmembrane helix</keyword>
<name>A0A8J7P981_9BACT</name>
<feature type="transmembrane region" description="Helical" evidence="1">
    <location>
        <begin position="435"/>
        <end position="459"/>
    </location>
</feature>
<dbReference type="GO" id="GO:0042910">
    <property type="term" value="F:xenobiotic transmembrane transporter activity"/>
    <property type="evidence" value="ECO:0007669"/>
    <property type="project" value="TreeGrafter"/>
</dbReference>
<comment type="caution">
    <text evidence="2">The sequence shown here is derived from an EMBL/GenBank/DDBJ whole genome shotgun (WGS) entry which is preliminary data.</text>
</comment>
<dbReference type="GO" id="GO:0005886">
    <property type="term" value="C:plasma membrane"/>
    <property type="evidence" value="ECO:0007669"/>
    <property type="project" value="TreeGrafter"/>
</dbReference>
<proteinExistence type="predicted"/>
<accession>A0A8J7P981</accession>
<dbReference type="Proteomes" id="UP000664277">
    <property type="component" value="Unassembled WGS sequence"/>
</dbReference>
<dbReference type="Pfam" id="PF00873">
    <property type="entry name" value="ACR_tran"/>
    <property type="match status" value="1"/>
</dbReference>
<keyword evidence="1" id="KW-0812">Transmembrane</keyword>
<feature type="transmembrane region" description="Helical" evidence="1">
    <location>
        <begin position="1002"/>
        <end position="1025"/>
    </location>
</feature>